<dbReference type="EMBL" id="JAAFYZ010000028">
    <property type="protein sequence ID" value="MBS2547453.1"/>
    <property type="molecule type" value="Genomic_DNA"/>
</dbReference>
<dbReference type="SUPFAM" id="SSF52540">
    <property type="entry name" value="P-loop containing nucleoside triphosphate hydrolases"/>
    <property type="match status" value="1"/>
</dbReference>
<organism evidence="3 4">
    <name type="scientific">Catenulispora pinistramenti</name>
    <dbReference type="NCBI Taxonomy" id="2705254"/>
    <lineage>
        <taxon>Bacteria</taxon>
        <taxon>Bacillati</taxon>
        <taxon>Actinomycetota</taxon>
        <taxon>Actinomycetes</taxon>
        <taxon>Catenulisporales</taxon>
        <taxon>Catenulisporaceae</taxon>
        <taxon>Catenulispora</taxon>
    </lineage>
</organism>
<feature type="domain" description="Bacterial type II secretion system protein E" evidence="2">
    <location>
        <begin position="73"/>
        <end position="378"/>
    </location>
</feature>
<gene>
    <name evidence="3" type="ORF">KGQ19_11275</name>
</gene>
<dbReference type="PANTHER" id="PTHR30486:SF6">
    <property type="entry name" value="TYPE IV PILUS RETRACTATION ATPASE PILT"/>
    <property type="match status" value="1"/>
</dbReference>
<name>A0ABS5KN21_9ACTN</name>
<comment type="similarity">
    <text evidence="1">Belongs to the GSP E family.</text>
</comment>
<evidence type="ECO:0000313" key="4">
    <source>
        <dbReference type="Proteomes" id="UP000730482"/>
    </source>
</evidence>
<dbReference type="InterPro" id="IPR001482">
    <property type="entry name" value="T2SS/T4SS_dom"/>
</dbReference>
<reference evidence="3 4" key="1">
    <citation type="submission" date="2020-02" db="EMBL/GenBank/DDBJ databases">
        <title>Acidophilic actinobacteria isolated from forest soil.</title>
        <authorList>
            <person name="Golinska P."/>
        </authorList>
    </citation>
    <scope>NUCLEOTIDE SEQUENCE [LARGE SCALE GENOMIC DNA]</scope>
    <source>
        <strain evidence="3 4">NL8</strain>
    </source>
</reference>
<dbReference type="InterPro" id="IPR050921">
    <property type="entry name" value="T4SS_GSP_E_ATPase"/>
</dbReference>
<sequence>MVAAITEGELAVHAKRSLSVGAHYLDAEAEERIAGQVVDVLFGHGGFQPYLDDLSIENINCNGYDNVRLKFSDGRRAEGKTPVAASDSELIELIRVLAARPGAEERRFDREQPSINLKLGDGSRLFAAMGVCDRPTVSIRRHRFPDATLATLRDLGTLDDVLYEFLQAAVRATLNILISGGPGLGKTTMLRALASAIPPDERLITIEDVYELGLYDPERHPDVTAYQVKYPNTQNVGGINQAELVRMALRGSPDRVILGEIRGEEVVSVCNVMSQGIDGSMATIHASDSRGAFGKLASYAAQAPERLSPASTALMVANSVHLVIQLKWSKGSHEDKVRVVSSIREVANARGEDVVSNEIFKQRSDRRGVFNVVPSDEKLELLEEAGFDCAWFDVPAWAS</sequence>
<dbReference type="Proteomes" id="UP000730482">
    <property type="component" value="Unassembled WGS sequence"/>
</dbReference>
<dbReference type="Pfam" id="PF00437">
    <property type="entry name" value="T2SSE"/>
    <property type="match status" value="1"/>
</dbReference>
<evidence type="ECO:0000256" key="1">
    <source>
        <dbReference type="ARBA" id="ARBA00006611"/>
    </source>
</evidence>
<dbReference type="InterPro" id="IPR027417">
    <property type="entry name" value="P-loop_NTPase"/>
</dbReference>
<evidence type="ECO:0000259" key="2">
    <source>
        <dbReference type="Pfam" id="PF00437"/>
    </source>
</evidence>
<accession>A0ABS5KN21</accession>
<dbReference type="Gene3D" id="3.30.450.380">
    <property type="match status" value="1"/>
</dbReference>
<comment type="caution">
    <text evidence="3">The sequence shown here is derived from an EMBL/GenBank/DDBJ whole genome shotgun (WGS) entry which is preliminary data.</text>
</comment>
<keyword evidence="4" id="KW-1185">Reference proteome</keyword>
<dbReference type="PANTHER" id="PTHR30486">
    <property type="entry name" value="TWITCHING MOTILITY PROTEIN PILT"/>
    <property type="match status" value="1"/>
</dbReference>
<protein>
    <submittedName>
        <fullName evidence="3">CpaF family protein</fullName>
    </submittedName>
</protein>
<dbReference type="CDD" id="cd01130">
    <property type="entry name" value="VirB11-like_ATPase"/>
    <property type="match status" value="1"/>
</dbReference>
<proteinExistence type="inferred from homology"/>
<evidence type="ECO:0000313" key="3">
    <source>
        <dbReference type="EMBL" id="MBS2547453.1"/>
    </source>
</evidence>
<dbReference type="Gene3D" id="3.40.50.300">
    <property type="entry name" value="P-loop containing nucleotide triphosphate hydrolases"/>
    <property type="match status" value="1"/>
</dbReference>